<gene>
    <name evidence="1" type="ORF">Smlt2479A</name>
</gene>
<keyword evidence="2" id="KW-1185">Reference proteome</keyword>
<name>B2FS61_STRMK</name>
<dbReference type="EMBL" id="AM743169">
    <property type="protein sequence ID" value="CAQ45964.1"/>
    <property type="molecule type" value="Genomic_DNA"/>
</dbReference>
<dbReference type="Proteomes" id="UP000008840">
    <property type="component" value="Chromosome"/>
</dbReference>
<protein>
    <submittedName>
        <fullName evidence="1">Uncharacterized protein</fullName>
    </submittedName>
</protein>
<organism evidence="1 2">
    <name type="scientific">Stenotrophomonas maltophilia (strain K279a)</name>
    <dbReference type="NCBI Taxonomy" id="522373"/>
    <lineage>
        <taxon>Bacteria</taxon>
        <taxon>Pseudomonadati</taxon>
        <taxon>Pseudomonadota</taxon>
        <taxon>Gammaproteobacteria</taxon>
        <taxon>Lysobacterales</taxon>
        <taxon>Lysobacteraceae</taxon>
        <taxon>Stenotrophomonas</taxon>
        <taxon>Stenotrophomonas maltophilia group</taxon>
    </lineage>
</organism>
<dbReference type="AlphaFoldDB" id="B2FS61"/>
<proteinExistence type="predicted"/>
<dbReference type="HOGENOM" id="CLU_1073327_0_0_6"/>
<accession>B2FS61</accession>
<evidence type="ECO:0000313" key="1">
    <source>
        <dbReference type="EMBL" id="CAQ45964.1"/>
    </source>
</evidence>
<dbReference type="EnsemblBacteria" id="CAQ45964">
    <property type="protein sequence ID" value="CAQ45964"/>
    <property type="gene ID" value="Smlt2479A"/>
</dbReference>
<reference evidence="1 2" key="1">
    <citation type="journal article" date="2008" name="Genome Biol.">
        <title>The complete genome, comparative and functional analysis of Stenotrophomonas maltophilia reveals an organism heavily shielded by drug resistance determinants.</title>
        <authorList>
            <person name="Crossman L.C."/>
            <person name="Gould V.C."/>
            <person name="Dow J.M."/>
            <person name="Vernikos G.S."/>
            <person name="Okazaki A."/>
            <person name="Sebaihia M."/>
            <person name="Saunders D."/>
            <person name="Arrowsmith C."/>
            <person name="Carver T."/>
            <person name="Peters N."/>
            <person name="Adlem E."/>
            <person name="Kerhornou A."/>
            <person name="Lord A."/>
            <person name="Murphy L."/>
            <person name="Seeger K."/>
            <person name="Squares R."/>
            <person name="Rutter S."/>
            <person name="Quail M.A."/>
            <person name="Rajandream M.A."/>
            <person name="Harris D."/>
            <person name="Churcher C."/>
            <person name="Bentley S.D."/>
            <person name="Parkhill J."/>
            <person name="Thomson N.R."/>
            <person name="Avison M.B."/>
        </authorList>
    </citation>
    <scope>NUCLEOTIDE SEQUENCE [LARGE SCALE GENOMIC DNA]</scope>
    <source>
        <strain evidence="1 2">K279a</strain>
    </source>
</reference>
<dbReference type="KEGG" id="sml:Smlt2479A"/>
<sequence>MIAWSRALIDAYCSSWTVIQTLELFNGFDAKWMNGRQDWCLLLSRSTVYLSEQRLDEQRPPNCSEQLRDVQSVLGERIRWLDAEALRYCPACIQVGRHYQYQQDDRFVRCVLHRVRLKTGCPSCGIALDTKGTLVHGFTCKSCGSTLLESDVSGELTARKAASYARTLDKLHQWLRTANDSLAGCQRAHSGLTTIRWNGNHAVSNAGSYWYALIQLPNTMVRNALLPTPTSFTQRPKTALLLRVHPRFHGHLREGRSRP</sequence>
<evidence type="ECO:0000313" key="2">
    <source>
        <dbReference type="Proteomes" id="UP000008840"/>
    </source>
</evidence>